<dbReference type="OrthoDB" id="2565272at2759"/>
<gene>
    <name evidence="1" type="ORF">I206_00578</name>
    <name evidence="2" type="ORF">I206_100749</name>
</gene>
<evidence type="ECO:0008006" key="4">
    <source>
        <dbReference type="Google" id="ProtNLM"/>
    </source>
</evidence>
<dbReference type="RefSeq" id="XP_019014496.1">
    <property type="nucleotide sequence ID" value="XM_019152358.1"/>
</dbReference>
<keyword evidence="3" id="KW-1185">Reference proteome</keyword>
<name>A0A1B9ICT7_9TREE</name>
<proteinExistence type="predicted"/>
<evidence type="ECO:0000313" key="3">
    <source>
        <dbReference type="Proteomes" id="UP000094020"/>
    </source>
</evidence>
<dbReference type="Proteomes" id="UP000094020">
    <property type="component" value="Chromosome 1"/>
</dbReference>
<reference evidence="2" key="2">
    <citation type="submission" date="2013-07" db="EMBL/GenBank/DDBJ databases">
        <authorList>
            <consortium name="The Broad Institute Genome Sequencing Platform"/>
            <person name="Cuomo C."/>
            <person name="Litvintseva A."/>
            <person name="Chen Y."/>
            <person name="Heitman J."/>
            <person name="Sun S."/>
            <person name="Springer D."/>
            <person name="Dromer F."/>
            <person name="Young S.K."/>
            <person name="Zeng Q."/>
            <person name="Gargeya S."/>
            <person name="Fitzgerald M."/>
            <person name="Abouelleil A."/>
            <person name="Alvarado L."/>
            <person name="Berlin A.M."/>
            <person name="Chapman S.B."/>
            <person name="Dewar J."/>
            <person name="Goldberg J."/>
            <person name="Griggs A."/>
            <person name="Gujja S."/>
            <person name="Hansen M."/>
            <person name="Howarth C."/>
            <person name="Imamovic A."/>
            <person name="Larimer J."/>
            <person name="McCowan C."/>
            <person name="Murphy C."/>
            <person name="Pearson M."/>
            <person name="Priest M."/>
            <person name="Roberts A."/>
            <person name="Saif S."/>
            <person name="Shea T."/>
            <person name="Sykes S."/>
            <person name="Wortman J."/>
            <person name="Nusbaum C."/>
            <person name="Birren B."/>
        </authorList>
    </citation>
    <scope>NUCLEOTIDE SEQUENCE</scope>
    <source>
        <strain evidence="2">CBS 10737</strain>
    </source>
</reference>
<reference evidence="2" key="4">
    <citation type="submission" date="2024-02" db="EMBL/GenBank/DDBJ databases">
        <title>Comparative genomics of Cryptococcus and Kwoniella reveals pathogenesis evolution and contrasting modes of karyotype evolution via chromosome fusion or intercentromeric recombination.</title>
        <authorList>
            <person name="Coelho M.A."/>
            <person name="David-Palma M."/>
            <person name="Shea T."/>
            <person name="Bowers K."/>
            <person name="McGinley-Smith S."/>
            <person name="Mohammad A.W."/>
            <person name="Gnirke A."/>
            <person name="Yurkov A.M."/>
            <person name="Nowrousian M."/>
            <person name="Sun S."/>
            <person name="Cuomo C.A."/>
            <person name="Heitman J."/>
        </authorList>
    </citation>
    <scope>NUCLEOTIDE SEQUENCE</scope>
    <source>
        <strain evidence="2">CBS 10737</strain>
    </source>
</reference>
<protein>
    <recommendedName>
        <fullName evidence="4">Ubiquitin-like domain-containing protein</fullName>
    </recommendedName>
</protein>
<organism evidence="1">
    <name type="scientific">Kwoniella pini CBS 10737</name>
    <dbReference type="NCBI Taxonomy" id="1296096"/>
    <lineage>
        <taxon>Eukaryota</taxon>
        <taxon>Fungi</taxon>
        <taxon>Dikarya</taxon>
        <taxon>Basidiomycota</taxon>
        <taxon>Agaricomycotina</taxon>
        <taxon>Tremellomycetes</taxon>
        <taxon>Tremellales</taxon>
        <taxon>Cryptococcaceae</taxon>
        <taxon>Kwoniella</taxon>
    </lineage>
</organism>
<dbReference type="EMBL" id="KI894007">
    <property type="protein sequence ID" value="OCF53277.1"/>
    <property type="molecule type" value="Genomic_DNA"/>
</dbReference>
<reference evidence="1" key="3">
    <citation type="submission" date="2016-07" db="EMBL/GenBank/DDBJ databases">
        <title>Evolution of pathogenesis and genome organization in the Tremellales.</title>
        <authorList>
            <person name="Cuomo C."/>
            <person name="Litvintseva A."/>
            <person name="Heitman J."/>
            <person name="Chen Y."/>
            <person name="Sun S."/>
            <person name="Springer D."/>
            <person name="Dromer F."/>
            <person name="Young S."/>
            <person name="Zeng Q."/>
            <person name="Chapman S."/>
            <person name="Gujja S."/>
            <person name="Saif S."/>
            <person name="Birren B."/>
        </authorList>
    </citation>
    <scope>NUCLEOTIDE SEQUENCE</scope>
    <source>
        <strain evidence="1">CBS 10737</strain>
    </source>
</reference>
<dbReference type="EMBL" id="CP144519">
    <property type="protein sequence ID" value="WWC66842.1"/>
    <property type="molecule type" value="Genomic_DNA"/>
</dbReference>
<reference evidence="1" key="1">
    <citation type="submission" date="2013-07" db="EMBL/GenBank/DDBJ databases">
        <title>The Genome Sequence of Cryptococcus pinus CBS10737.</title>
        <authorList>
            <consortium name="The Broad Institute Genome Sequencing Platform"/>
            <person name="Cuomo C."/>
            <person name="Litvintseva A."/>
            <person name="Chen Y."/>
            <person name="Heitman J."/>
            <person name="Sun S."/>
            <person name="Springer D."/>
            <person name="Dromer F."/>
            <person name="Young S.K."/>
            <person name="Zeng Q."/>
            <person name="Gargeya S."/>
            <person name="Fitzgerald M."/>
            <person name="Abouelleil A."/>
            <person name="Alvarado L."/>
            <person name="Berlin A.M."/>
            <person name="Chapman S.B."/>
            <person name="Dewar J."/>
            <person name="Goldberg J."/>
            <person name="Griggs A."/>
            <person name="Gujja S."/>
            <person name="Hansen M."/>
            <person name="Howarth C."/>
            <person name="Imamovic A."/>
            <person name="Larimer J."/>
            <person name="McCowan C."/>
            <person name="Murphy C."/>
            <person name="Pearson M."/>
            <person name="Priest M."/>
            <person name="Roberts A."/>
            <person name="Saif S."/>
            <person name="Shea T."/>
            <person name="Sykes S."/>
            <person name="Wortman J."/>
            <person name="Nusbaum C."/>
            <person name="Birren B."/>
        </authorList>
    </citation>
    <scope>NUCLEOTIDE SEQUENCE [LARGE SCALE GENOMIC DNA]</scope>
    <source>
        <strain evidence="1">CBS 10737</strain>
    </source>
</reference>
<evidence type="ECO:0000313" key="1">
    <source>
        <dbReference type="EMBL" id="OCF53277.1"/>
    </source>
</evidence>
<sequence length="291" mass="33843">MLMIFVGTEHEGGNQFHVWIKQKATIEDLIEAISKHELISNQEFIIQHSEISIKPLIPLIKQGILNYSIFYLFKLEELRKKEIKRKKEQKIELEKRGRYKSEKDGKLKLRRRTRKDLIKLKEKLDNEKRGNGFLPCFKYLNEISKEEFPFITTTTTTNSIIHKKQKISLLSDFSFISIDNNDDDDDDRNKKKRIENQSLMTSIPLKNSLNDIWLKSSLINSNSTAPWSSSFLFPLNQPSSNNTFLERPKFESPQTKSTISALALNGLRRSSDHECILLRSENLDLLGSPQC</sequence>
<evidence type="ECO:0000313" key="2">
    <source>
        <dbReference type="EMBL" id="WWC66842.1"/>
    </source>
</evidence>
<dbReference type="GeneID" id="30168947"/>
<dbReference type="KEGG" id="kpin:30168947"/>
<dbReference type="AlphaFoldDB" id="A0A1B9ICT7"/>
<accession>A0A1B9ICT7</accession>